<evidence type="ECO:0000313" key="3">
    <source>
        <dbReference type="Proteomes" id="UP000247099"/>
    </source>
</evidence>
<feature type="transmembrane region" description="Helical" evidence="1">
    <location>
        <begin position="7"/>
        <end position="23"/>
    </location>
</feature>
<proteinExistence type="predicted"/>
<dbReference type="EMBL" id="QHJQ01000025">
    <property type="protein sequence ID" value="PXA02829.1"/>
    <property type="molecule type" value="Genomic_DNA"/>
</dbReference>
<organism evidence="2 3">
    <name type="scientific">Coraliomargarita sinensis</name>
    <dbReference type="NCBI Taxonomy" id="2174842"/>
    <lineage>
        <taxon>Bacteria</taxon>
        <taxon>Pseudomonadati</taxon>
        <taxon>Verrucomicrobiota</taxon>
        <taxon>Opitutia</taxon>
        <taxon>Puniceicoccales</taxon>
        <taxon>Coraliomargaritaceae</taxon>
        <taxon>Coraliomargarita</taxon>
    </lineage>
</organism>
<evidence type="ECO:0000313" key="2">
    <source>
        <dbReference type="EMBL" id="PXA02829.1"/>
    </source>
</evidence>
<evidence type="ECO:0000256" key="1">
    <source>
        <dbReference type="SAM" id="Phobius"/>
    </source>
</evidence>
<protein>
    <submittedName>
        <fullName evidence="2">Uncharacterized protein</fullName>
    </submittedName>
</protein>
<name>A0A317ZGC6_9BACT</name>
<keyword evidence="1" id="KW-0812">Transmembrane</keyword>
<keyword evidence="3" id="KW-1185">Reference proteome</keyword>
<reference evidence="2 3" key="1">
    <citation type="submission" date="2018-05" db="EMBL/GenBank/DDBJ databases">
        <title>Coraliomargarita sinensis sp. nov., isolated from a marine solar saltern.</title>
        <authorList>
            <person name="Zhou L.Y."/>
        </authorList>
    </citation>
    <scope>NUCLEOTIDE SEQUENCE [LARGE SCALE GENOMIC DNA]</scope>
    <source>
        <strain evidence="2 3">WN38</strain>
    </source>
</reference>
<feature type="transmembrane region" description="Helical" evidence="1">
    <location>
        <begin position="58"/>
        <end position="80"/>
    </location>
</feature>
<comment type="caution">
    <text evidence="2">The sequence shown here is derived from an EMBL/GenBank/DDBJ whole genome shotgun (WGS) entry which is preliminary data.</text>
</comment>
<keyword evidence="1" id="KW-0472">Membrane</keyword>
<dbReference type="AlphaFoldDB" id="A0A317ZGC6"/>
<dbReference type="InParanoid" id="A0A317ZGC6"/>
<keyword evidence="1" id="KW-1133">Transmembrane helix</keyword>
<gene>
    <name evidence="2" type="ORF">DDZ13_15135</name>
</gene>
<sequence length="82" mass="9032">MGDVSNLVLLAIFAVFPIYVLEFQGIIPFISQNLIIIVGVGSCISLMKKANKRSIHVFLSGVAAYIALTLISNMLLLRIFDY</sequence>
<feature type="transmembrane region" description="Helical" evidence="1">
    <location>
        <begin position="29"/>
        <end position="46"/>
    </location>
</feature>
<accession>A0A317ZGC6</accession>
<dbReference type="Proteomes" id="UP000247099">
    <property type="component" value="Unassembled WGS sequence"/>
</dbReference>